<dbReference type="Pfam" id="PF05699">
    <property type="entry name" value="Dimer_Tnp_hAT"/>
    <property type="match status" value="1"/>
</dbReference>
<keyword evidence="5" id="KW-0539">Nucleus</keyword>
<dbReference type="PANTHER" id="PTHR46481">
    <property type="entry name" value="ZINC FINGER BED DOMAIN-CONTAINING PROTEIN 4"/>
    <property type="match status" value="1"/>
</dbReference>
<evidence type="ECO:0000256" key="4">
    <source>
        <dbReference type="ARBA" id="ARBA00022833"/>
    </source>
</evidence>
<keyword evidence="3" id="KW-0863">Zinc-finger</keyword>
<dbReference type="Proteomes" id="UP000025227">
    <property type="component" value="Unplaced"/>
</dbReference>
<name>A0A7I5E7M8_HAECO</name>
<dbReference type="GO" id="GO:0046983">
    <property type="term" value="F:protein dimerization activity"/>
    <property type="evidence" value="ECO:0007669"/>
    <property type="project" value="InterPro"/>
</dbReference>
<dbReference type="OrthoDB" id="5865631at2759"/>
<evidence type="ECO:0000313" key="9">
    <source>
        <dbReference type="WBParaSite" id="HCON_00051250-00001"/>
    </source>
</evidence>
<dbReference type="GO" id="GO:0008270">
    <property type="term" value="F:zinc ion binding"/>
    <property type="evidence" value="ECO:0007669"/>
    <property type="project" value="UniProtKB-KW"/>
</dbReference>
<evidence type="ECO:0000313" key="8">
    <source>
        <dbReference type="Proteomes" id="UP000025227"/>
    </source>
</evidence>
<evidence type="ECO:0000259" key="7">
    <source>
        <dbReference type="Pfam" id="PF05699"/>
    </source>
</evidence>
<dbReference type="PANTHER" id="PTHR46481:SF10">
    <property type="entry name" value="ZINC FINGER BED DOMAIN-CONTAINING PROTEIN 39"/>
    <property type="match status" value="1"/>
</dbReference>
<dbReference type="InterPro" id="IPR012337">
    <property type="entry name" value="RNaseH-like_sf"/>
</dbReference>
<sequence length="608" mass="69053">MLICNTCSWAIPKPKDCTTSSLLHHLRKKHPDLYSSFKDREDRTKYERASAAERALALAHGLKRIWKSEPEAGPEPSQPKRPNCKAGSSFSSVSEATIWEPPHRERMDNIEKAITQLLCTATLPPSFVESPGFRNLITVISPRFHLKPRLHFTENSLSALYEEYTTKIRTMLNSALFVSFSTDVRALPNSDELLLTFTIHFIDDRMVPRFATVSANLIRELPTPDETRALLAKALNSFVISQEKVHILVEHWPIPSVTTASYVKHMSDFSQKLQKAIDEGLKLVLNENDSFFAQIKQTAPKVWKGDMDKCFRDCSRLCKTSTGATEDRMCWNCLYGLLCRLLEQKNSLAFVLVEANSEKSSMDSSQWERIREIVDVLKPIDFAIGLVKHRHFTPISVVIPLYKVIVRQLREDTTSLSDVREAICIALEESMAGCEDQDELYLATLVDPRFRAAYFAGDKRQEFLEKLEEMAFLPVENPMQGAEANVEDCSNPFVAFRKFEPPSITTPSNLSKIEAGTRALSELEDYLSHDPSFVTDPYEFWQNDVNSAKYPLTKKLALKYLSAPGISMDCQSLLSRLESINSGLHSSWEPDDLEKVLFLHHNILTFGF</sequence>
<reference evidence="9" key="1">
    <citation type="submission" date="2020-12" db="UniProtKB">
        <authorList>
            <consortium name="WormBaseParasite"/>
        </authorList>
    </citation>
    <scope>IDENTIFICATION</scope>
    <source>
        <strain evidence="9">MHco3</strain>
    </source>
</reference>
<accession>A0A7I5E7M8</accession>
<keyword evidence="2" id="KW-0479">Metal-binding</keyword>
<evidence type="ECO:0000256" key="1">
    <source>
        <dbReference type="ARBA" id="ARBA00004123"/>
    </source>
</evidence>
<feature type="domain" description="HAT C-terminal dimerisation" evidence="7">
    <location>
        <begin position="522"/>
        <end position="603"/>
    </location>
</feature>
<evidence type="ECO:0000256" key="2">
    <source>
        <dbReference type="ARBA" id="ARBA00022723"/>
    </source>
</evidence>
<organism evidence="8 9">
    <name type="scientific">Haemonchus contortus</name>
    <name type="common">Barber pole worm</name>
    <dbReference type="NCBI Taxonomy" id="6289"/>
    <lineage>
        <taxon>Eukaryota</taxon>
        <taxon>Metazoa</taxon>
        <taxon>Ecdysozoa</taxon>
        <taxon>Nematoda</taxon>
        <taxon>Chromadorea</taxon>
        <taxon>Rhabditida</taxon>
        <taxon>Rhabditina</taxon>
        <taxon>Rhabditomorpha</taxon>
        <taxon>Strongyloidea</taxon>
        <taxon>Trichostrongylidae</taxon>
        <taxon>Haemonchus</taxon>
    </lineage>
</organism>
<evidence type="ECO:0000256" key="5">
    <source>
        <dbReference type="ARBA" id="ARBA00023242"/>
    </source>
</evidence>
<dbReference type="SUPFAM" id="SSF53098">
    <property type="entry name" value="Ribonuclease H-like"/>
    <property type="match status" value="1"/>
</dbReference>
<feature type="region of interest" description="Disordered" evidence="6">
    <location>
        <begin position="68"/>
        <end position="94"/>
    </location>
</feature>
<dbReference type="OMA" id="WFQYKSL"/>
<dbReference type="InterPro" id="IPR052035">
    <property type="entry name" value="ZnF_BED_domain_contain"/>
</dbReference>
<dbReference type="WBParaSite" id="HCON_00051250-00001">
    <property type="protein sequence ID" value="HCON_00051250-00001"/>
    <property type="gene ID" value="HCON_00051250"/>
</dbReference>
<protein>
    <submittedName>
        <fullName evidence="9">Dimer_Tnp_hAT domain-containing protein</fullName>
    </submittedName>
</protein>
<evidence type="ECO:0000256" key="3">
    <source>
        <dbReference type="ARBA" id="ARBA00022771"/>
    </source>
</evidence>
<proteinExistence type="predicted"/>
<dbReference type="InterPro" id="IPR008906">
    <property type="entry name" value="HATC_C_dom"/>
</dbReference>
<keyword evidence="8" id="KW-1185">Reference proteome</keyword>
<keyword evidence="4" id="KW-0862">Zinc</keyword>
<comment type="subcellular location">
    <subcellularLocation>
        <location evidence="1">Nucleus</location>
    </subcellularLocation>
</comment>
<dbReference type="AlphaFoldDB" id="A0A7I5E7M8"/>
<evidence type="ECO:0000256" key="6">
    <source>
        <dbReference type="SAM" id="MobiDB-lite"/>
    </source>
</evidence>
<dbReference type="GO" id="GO:0005634">
    <property type="term" value="C:nucleus"/>
    <property type="evidence" value="ECO:0007669"/>
    <property type="project" value="UniProtKB-SubCell"/>
</dbReference>